<feature type="compositionally biased region" description="Polar residues" evidence="1">
    <location>
        <begin position="7"/>
        <end position="33"/>
    </location>
</feature>
<accession>A0A7D9IYC0</accession>
<evidence type="ECO:0000313" key="2">
    <source>
        <dbReference type="EMBL" id="CAB4017762.1"/>
    </source>
</evidence>
<evidence type="ECO:0000256" key="1">
    <source>
        <dbReference type="SAM" id="MobiDB-lite"/>
    </source>
</evidence>
<dbReference type="PANTHER" id="PTHR46605:SF2">
    <property type="entry name" value="TNFR-CYS DOMAIN-CONTAINING PROTEIN"/>
    <property type="match status" value="1"/>
</dbReference>
<proteinExistence type="predicted"/>
<dbReference type="SUPFAM" id="SSF47986">
    <property type="entry name" value="DEATH domain"/>
    <property type="match status" value="1"/>
</dbReference>
<dbReference type="Proteomes" id="UP001152795">
    <property type="component" value="Unassembled WGS sequence"/>
</dbReference>
<dbReference type="InterPro" id="IPR000488">
    <property type="entry name" value="Death_dom"/>
</dbReference>
<name>A0A7D9IYC0_PARCT</name>
<dbReference type="PROSITE" id="PS50017">
    <property type="entry name" value="DEATH_DOMAIN"/>
    <property type="match status" value="1"/>
</dbReference>
<dbReference type="OrthoDB" id="10061577at2759"/>
<comment type="caution">
    <text evidence="2">The sequence shown here is derived from an EMBL/GenBank/DDBJ whole genome shotgun (WGS) entry which is preliminary data.</text>
</comment>
<reference evidence="2" key="1">
    <citation type="submission" date="2020-04" db="EMBL/GenBank/DDBJ databases">
        <authorList>
            <person name="Alioto T."/>
            <person name="Alioto T."/>
            <person name="Gomez Garrido J."/>
        </authorList>
    </citation>
    <scope>NUCLEOTIDE SEQUENCE</scope>
    <source>
        <strain evidence="2">A484AB</strain>
    </source>
</reference>
<dbReference type="GO" id="GO:0005886">
    <property type="term" value="C:plasma membrane"/>
    <property type="evidence" value="ECO:0007669"/>
    <property type="project" value="TreeGrafter"/>
</dbReference>
<organism evidence="2 3">
    <name type="scientific">Paramuricea clavata</name>
    <name type="common">Red gorgonian</name>
    <name type="synonym">Violescent sea-whip</name>
    <dbReference type="NCBI Taxonomy" id="317549"/>
    <lineage>
        <taxon>Eukaryota</taxon>
        <taxon>Metazoa</taxon>
        <taxon>Cnidaria</taxon>
        <taxon>Anthozoa</taxon>
        <taxon>Octocorallia</taxon>
        <taxon>Malacalcyonacea</taxon>
        <taxon>Plexauridae</taxon>
        <taxon>Paramuricea</taxon>
    </lineage>
</organism>
<dbReference type="InterPro" id="IPR052302">
    <property type="entry name" value="Neurotrophin_rcpt-DD"/>
</dbReference>
<protein>
    <submittedName>
        <fullName evidence="2">Tumor necrosis factor receptor superfamily member 16</fullName>
    </submittedName>
</protein>
<dbReference type="AlphaFoldDB" id="A0A7D9IYC0"/>
<dbReference type="GO" id="GO:0005035">
    <property type="term" value="F:death receptor activity"/>
    <property type="evidence" value="ECO:0007669"/>
    <property type="project" value="TreeGrafter"/>
</dbReference>
<dbReference type="GO" id="GO:0007266">
    <property type="term" value="P:Rho protein signal transduction"/>
    <property type="evidence" value="ECO:0007669"/>
    <property type="project" value="TreeGrafter"/>
</dbReference>
<keyword evidence="3" id="KW-1185">Reference proteome</keyword>
<feature type="region of interest" description="Disordered" evidence="1">
    <location>
        <begin position="1"/>
        <end position="40"/>
    </location>
</feature>
<dbReference type="GO" id="GO:0009986">
    <property type="term" value="C:cell surface"/>
    <property type="evidence" value="ECO:0007669"/>
    <property type="project" value="TreeGrafter"/>
</dbReference>
<dbReference type="InterPro" id="IPR011029">
    <property type="entry name" value="DEATH-like_dom_sf"/>
</dbReference>
<dbReference type="GO" id="GO:0015026">
    <property type="term" value="F:coreceptor activity"/>
    <property type="evidence" value="ECO:0007669"/>
    <property type="project" value="TreeGrafter"/>
</dbReference>
<dbReference type="GO" id="GO:0048406">
    <property type="term" value="F:nerve growth factor binding"/>
    <property type="evidence" value="ECO:0007669"/>
    <property type="project" value="TreeGrafter"/>
</dbReference>
<dbReference type="EMBL" id="CACRXK020009698">
    <property type="protein sequence ID" value="CAB4017762.1"/>
    <property type="molecule type" value="Genomic_DNA"/>
</dbReference>
<gene>
    <name evidence="2" type="ORF">PACLA_8A010270</name>
</gene>
<evidence type="ECO:0000313" key="3">
    <source>
        <dbReference type="Proteomes" id="UP001152795"/>
    </source>
</evidence>
<dbReference type="PANTHER" id="PTHR46605">
    <property type="entry name" value="TUMOR NECROSIS FACTOR RECEPTOR"/>
    <property type="match status" value="1"/>
</dbReference>
<sequence length="186" mass="21006">MAENVDWKNSLTKKATNEPSENPLQESEYTGSSYKDDNHAHSVVTGMQRLEFERRDNNAGGKGGALSTPGDGQELCQKKYLKIFDINSEVFIKACNLLRIHQVQGRGWQGLAGRLGYNVEQVLIFETETNGAKSMLCDWNNDRNNYLEKLVKELRELRRADVAELLQKEIDKKGESCNCPNCGHIV</sequence>
<dbReference type="Gene3D" id="1.10.533.10">
    <property type="entry name" value="Death Domain, Fas"/>
    <property type="match status" value="1"/>
</dbReference>
<dbReference type="Pfam" id="PF00531">
    <property type="entry name" value="Death"/>
    <property type="match status" value="1"/>
</dbReference>
<keyword evidence="2" id="KW-0675">Receptor</keyword>